<dbReference type="Proteomes" id="UP000001955">
    <property type="component" value="Chromosome"/>
</dbReference>
<dbReference type="eggNOG" id="COG0223">
    <property type="taxonomic scope" value="Bacteria"/>
</dbReference>
<protein>
    <recommendedName>
        <fullName evidence="1">Glucosamine inositolphosphorylceramide transferase 1 N-terminal domain-containing protein</fullName>
    </recommendedName>
</protein>
<reference evidence="2 3" key="1">
    <citation type="journal article" date="2012" name="J. Bacteriol.">
        <title>Complete genome sequence of the B12-producing Shimwellia blattae strain DSM 4481, isolated from a cockroach.</title>
        <authorList>
            <person name="Brzuszkiewicz E."/>
            <person name="Waschkowitz T."/>
            <person name="Wiezer A."/>
            <person name="Daniel R."/>
        </authorList>
    </citation>
    <scope>NUCLEOTIDE SEQUENCE [LARGE SCALE GENOMIC DNA]</scope>
    <source>
        <strain evidence="3">ATCC 29907 / DSM 4481 / JCM 1650 / NBRC 105725 / CDC 9005-74</strain>
    </source>
</reference>
<proteinExistence type="predicted"/>
<accession>I2B551</accession>
<dbReference type="InterPro" id="IPR023296">
    <property type="entry name" value="Glyco_hydro_beta-prop_sf"/>
</dbReference>
<dbReference type="AlphaFoldDB" id="I2B551"/>
<dbReference type="PATRIC" id="fig|630626.3.peg.522"/>
<dbReference type="SUPFAM" id="SSF75005">
    <property type="entry name" value="Arabinanase/levansucrase/invertase"/>
    <property type="match status" value="1"/>
</dbReference>
<sequence length="290" mass="33395">MVVKSPEPHHFPHNTLDIIKKTNAVKLTKKYAFQADPFIIARNNKLYIFYEAFNFITSRGTLRCRTLNESLAEIDDVKLEGFDDLHCHLSFPFIFYINDKLFMIPESSERREVILFELTEFPARWKKVRTLISGSALTDNVLLSINEKYYLCSTDMADNLVIHTASDLAEPWQQISPELEVCNHHPRGAGAPHYIDNKIYIVTQECLPGEYGKSVYIKALQKLTAQHYEESLVDQLSASVNNSDGIHTLNFSSDVIIYDTKHLAFSLLSPFKKIAYKLITRRRNRRFSSA</sequence>
<name>I2B551_SHIBC</name>
<dbReference type="EMBL" id="CP001560">
    <property type="protein sequence ID" value="AFJ45655.1"/>
    <property type="molecule type" value="Genomic_DNA"/>
</dbReference>
<organism evidence="2 3">
    <name type="scientific">Shimwellia blattae (strain ATCC 29907 / DSM 4481 / JCM 1650 / NBRC 105725 / CDC 9005-74)</name>
    <name type="common">Escherichia blattae</name>
    <dbReference type="NCBI Taxonomy" id="630626"/>
    <lineage>
        <taxon>Bacteria</taxon>
        <taxon>Pseudomonadati</taxon>
        <taxon>Pseudomonadota</taxon>
        <taxon>Gammaproteobacteria</taxon>
        <taxon>Enterobacterales</taxon>
        <taxon>Enterobacteriaceae</taxon>
        <taxon>Shimwellia</taxon>
    </lineage>
</organism>
<dbReference type="KEGG" id="ebt:EBL_c05290"/>
<feature type="domain" description="Glucosamine inositolphosphorylceramide transferase 1 N-terminal" evidence="1">
    <location>
        <begin position="26"/>
        <end position="234"/>
    </location>
</feature>
<evidence type="ECO:0000313" key="3">
    <source>
        <dbReference type="Proteomes" id="UP000001955"/>
    </source>
</evidence>
<dbReference type="HOGENOM" id="CLU_902370_0_0_6"/>
<evidence type="ECO:0000259" key="1">
    <source>
        <dbReference type="Pfam" id="PF24793"/>
    </source>
</evidence>
<evidence type="ECO:0000313" key="2">
    <source>
        <dbReference type="EMBL" id="AFJ45655.1"/>
    </source>
</evidence>
<dbReference type="STRING" id="630626.EBL_c05290"/>
<dbReference type="Pfam" id="PF24793">
    <property type="entry name" value="GINT1_N"/>
    <property type="match status" value="1"/>
</dbReference>
<gene>
    <name evidence="2" type="ordered locus">EBL_c05290</name>
</gene>
<dbReference type="InterPro" id="IPR056442">
    <property type="entry name" value="GINT1_N"/>
</dbReference>
<keyword evidence="3" id="KW-1185">Reference proteome</keyword>